<evidence type="ECO:0000256" key="1">
    <source>
        <dbReference type="ARBA" id="ARBA00010378"/>
    </source>
</evidence>
<dbReference type="InterPro" id="IPR041627">
    <property type="entry name" value="AAA_lid_6"/>
</dbReference>
<dbReference type="Pfam" id="PF17866">
    <property type="entry name" value="AAA_lid_6"/>
    <property type="match status" value="1"/>
</dbReference>
<dbReference type="PRINTS" id="PR00819">
    <property type="entry name" value="CBXCFQXSUPER"/>
</dbReference>
<dbReference type="InterPro" id="IPR050773">
    <property type="entry name" value="CbxX/CfxQ_RuBisCO_ESX"/>
</dbReference>
<comment type="similarity">
    <text evidence="1">Belongs to the CbxX/CfxQ family.</text>
</comment>
<dbReference type="PANTHER" id="PTHR43392:SF2">
    <property type="entry name" value="AAA-TYPE ATPASE FAMILY PROTEIN _ ANKYRIN REPEAT FAMILY PROTEIN"/>
    <property type="match status" value="1"/>
</dbReference>
<dbReference type="InterPro" id="IPR003959">
    <property type="entry name" value="ATPase_AAA_core"/>
</dbReference>
<dbReference type="CDD" id="cd00009">
    <property type="entry name" value="AAA"/>
    <property type="match status" value="1"/>
</dbReference>
<dbReference type="PANTHER" id="PTHR43392">
    <property type="entry name" value="AAA-TYPE ATPASE FAMILY PROTEIN / ANKYRIN REPEAT FAMILY PROTEIN"/>
    <property type="match status" value="1"/>
</dbReference>
<keyword evidence="2" id="KW-0547">Nucleotide-binding</keyword>
<gene>
    <name evidence="5" type="ORF">Ana3638_18400</name>
</gene>
<protein>
    <submittedName>
        <fullName evidence="5">AAA family ATPase</fullName>
    </submittedName>
</protein>
<evidence type="ECO:0000313" key="5">
    <source>
        <dbReference type="EMBL" id="QHQ62510.1"/>
    </source>
</evidence>
<dbReference type="InterPro" id="IPR000641">
    <property type="entry name" value="CbxX/CfxQ"/>
</dbReference>
<dbReference type="Gene3D" id="3.40.50.300">
    <property type="entry name" value="P-loop containing nucleotide triphosphate hydrolases"/>
    <property type="match status" value="1"/>
</dbReference>
<dbReference type="Pfam" id="PF00004">
    <property type="entry name" value="AAA"/>
    <property type="match status" value="1"/>
</dbReference>
<dbReference type="AlphaFoldDB" id="A0A6P1TMR8"/>
<organism evidence="5 6">
    <name type="scientific">Anaerocolumna sedimenticola</name>
    <dbReference type="NCBI Taxonomy" id="2696063"/>
    <lineage>
        <taxon>Bacteria</taxon>
        <taxon>Bacillati</taxon>
        <taxon>Bacillota</taxon>
        <taxon>Clostridia</taxon>
        <taxon>Lachnospirales</taxon>
        <taxon>Lachnospiraceae</taxon>
        <taxon>Anaerocolumna</taxon>
    </lineage>
</organism>
<dbReference type="RefSeq" id="WP_161839333.1">
    <property type="nucleotide sequence ID" value="NZ_CP048000.1"/>
</dbReference>
<evidence type="ECO:0000259" key="4">
    <source>
        <dbReference type="SMART" id="SM00382"/>
    </source>
</evidence>
<keyword evidence="6" id="KW-1185">Reference proteome</keyword>
<dbReference type="Gene3D" id="1.10.8.60">
    <property type="match status" value="1"/>
</dbReference>
<keyword evidence="3" id="KW-0067">ATP-binding</keyword>
<dbReference type="Proteomes" id="UP000464314">
    <property type="component" value="Chromosome"/>
</dbReference>
<evidence type="ECO:0000256" key="3">
    <source>
        <dbReference type="ARBA" id="ARBA00022840"/>
    </source>
</evidence>
<dbReference type="GO" id="GO:0005524">
    <property type="term" value="F:ATP binding"/>
    <property type="evidence" value="ECO:0007669"/>
    <property type="project" value="UniProtKB-KW"/>
</dbReference>
<sequence length="544" mass="62088">MSQGYTKAKLYQIGKDNYNTLAKYCDLLLQEGYWEKPEAVLRRPIEEMLDLYLQALLVQLAVFCGCFNPDERQFIADIPEHNMLGLTSVLENDTVLVYQAEKVLHAPPILLQLCSLRDIEKSSCIGGMFFDTLLNILLTMSYINDSKNTKLTSFILGYYHQVSAFLKGNDKLNYIIDERYVFRKISCEELEYSNALQLTSNGDFEKYKDKYILNRDKAKINIRKIQNKAVDSVIEKEKFENKPAEVHVQNDLSYHTAAETISRTESETGDERKEKLEEYLEELYSLIGLDSVKTEINSLINLIKVRKLREEYNMPMMDMSFHMVYTGNPGTGKTTVARLVAKIYKELGILSEGNMIETDRSGLVAGYVGQTALKVKEVVERALGGVLFIDEAYSLAGSIGSNDFGAEAIDTLVKMMEDHRDNLVVIVAGYRDEMQKFLKANTGLISRFNKFIDFADYTNEELILILKAMAGKAGLVIEEETLIEVKNKLDTMDKRNRMQFGNARGIRNVFEKIVVNQANRLVTYDRPTKEQLSEVLPEDIYNVL</sequence>
<feature type="domain" description="AAA+ ATPase" evidence="4">
    <location>
        <begin position="319"/>
        <end position="456"/>
    </location>
</feature>
<reference evidence="5 6" key="1">
    <citation type="submission" date="2020-01" db="EMBL/GenBank/DDBJ databases">
        <title>Genome analysis of Anaerocolumna sp. CBA3638.</title>
        <authorList>
            <person name="Kim J."/>
            <person name="Roh S.W."/>
        </authorList>
    </citation>
    <scope>NUCLEOTIDE SEQUENCE [LARGE SCALE GENOMIC DNA]</scope>
    <source>
        <strain evidence="5 6">CBA3638</strain>
    </source>
</reference>
<dbReference type="KEGG" id="anr:Ana3638_18400"/>
<name>A0A6P1TMR8_9FIRM</name>
<dbReference type="SUPFAM" id="SSF52540">
    <property type="entry name" value="P-loop containing nucleoside triphosphate hydrolases"/>
    <property type="match status" value="1"/>
</dbReference>
<evidence type="ECO:0000313" key="6">
    <source>
        <dbReference type="Proteomes" id="UP000464314"/>
    </source>
</evidence>
<proteinExistence type="inferred from homology"/>
<dbReference type="InterPro" id="IPR027417">
    <property type="entry name" value="P-loop_NTPase"/>
</dbReference>
<accession>A0A6P1TMR8</accession>
<evidence type="ECO:0000256" key="2">
    <source>
        <dbReference type="ARBA" id="ARBA00022741"/>
    </source>
</evidence>
<dbReference type="InterPro" id="IPR003593">
    <property type="entry name" value="AAA+_ATPase"/>
</dbReference>
<dbReference type="GO" id="GO:0016887">
    <property type="term" value="F:ATP hydrolysis activity"/>
    <property type="evidence" value="ECO:0007669"/>
    <property type="project" value="InterPro"/>
</dbReference>
<dbReference type="SMART" id="SM00382">
    <property type="entry name" value="AAA"/>
    <property type="match status" value="1"/>
</dbReference>
<dbReference type="FunFam" id="3.40.50.300:FF:000216">
    <property type="entry name" value="Type VII secretion ATPase EccA"/>
    <property type="match status" value="1"/>
</dbReference>
<dbReference type="EMBL" id="CP048000">
    <property type="protein sequence ID" value="QHQ62510.1"/>
    <property type="molecule type" value="Genomic_DNA"/>
</dbReference>